<keyword evidence="3 4" id="KW-0408">Iron</keyword>
<organism evidence="7 8">
    <name type="scientific">Pedobacter quisquiliarum</name>
    <dbReference type="NCBI Taxonomy" id="1834438"/>
    <lineage>
        <taxon>Bacteria</taxon>
        <taxon>Pseudomonadati</taxon>
        <taxon>Bacteroidota</taxon>
        <taxon>Sphingobacteriia</taxon>
        <taxon>Sphingobacteriales</taxon>
        <taxon>Sphingobacteriaceae</taxon>
        <taxon>Pedobacter</taxon>
    </lineage>
</organism>
<keyword evidence="1 4" id="KW-0349">Heme</keyword>
<dbReference type="GO" id="GO:0046872">
    <property type="term" value="F:metal ion binding"/>
    <property type="evidence" value="ECO:0007669"/>
    <property type="project" value="UniProtKB-KW"/>
</dbReference>
<dbReference type="PROSITE" id="PS51007">
    <property type="entry name" value="CYTC"/>
    <property type="match status" value="1"/>
</dbReference>
<dbReference type="Gene3D" id="1.10.760.10">
    <property type="entry name" value="Cytochrome c-like domain"/>
    <property type="match status" value="1"/>
</dbReference>
<dbReference type="GO" id="GO:0009055">
    <property type="term" value="F:electron transfer activity"/>
    <property type="evidence" value="ECO:0007669"/>
    <property type="project" value="InterPro"/>
</dbReference>
<dbReference type="GO" id="GO:0020037">
    <property type="term" value="F:heme binding"/>
    <property type="evidence" value="ECO:0007669"/>
    <property type="project" value="InterPro"/>
</dbReference>
<evidence type="ECO:0000256" key="5">
    <source>
        <dbReference type="SAM" id="Phobius"/>
    </source>
</evidence>
<dbReference type="Proteomes" id="UP000651668">
    <property type="component" value="Unassembled WGS sequence"/>
</dbReference>
<sequence>MLSTYKQKQRVVHICIYLAITIIYLLLASCSKKQADEIAPEPPPQEKVTYNNFAQALFQSRCSGCHAAGGPGSGAFTFSGYASVVANAERIRQAVIVTKRMPPNGSLSAAELESLSKWFEDGMTQQ</sequence>
<gene>
    <name evidence="7" type="ORF">GCM10011387_23260</name>
</gene>
<feature type="domain" description="Cytochrome c" evidence="6">
    <location>
        <begin position="49"/>
        <end position="123"/>
    </location>
</feature>
<keyword evidence="5" id="KW-1133">Transmembrane helix</keyword>
<evidence type="ECO:0000313" key="8">
    <source>
        <dbReference type="Proteomes" id="UP000651668"/>
    </source>
</evidence>
<keyword evidence="5" id="KW-0812">Transmembrane</keyword>
<reference evidence="7" key="2">
    <citation type="submission" date="2020-09" db="EMBL/GenBank/DDBJ databases">
        <authorList>
            <person name="Sun Q."/>
            <person name="Zhou Y."/>
        </authorList>
    </citation>
    <scope>NUCLEOTIDE SEQUENCE</scope>
    <source>
        <strain evidence="7">CGMCC 1.15343</strain>
    </source>
</reference>
<comment type="caution">
    <text evidence="7">The sequence shown here is derived from an EMBL/GenBank/DDBJ whole genome shotgun (WGS) entry which is preliminary data.</text>
</comment>
<keyword evidence="2 4" id="KW-0479">Metal-binding</keyword>
<evidence type="ECO:0000256" key="1">
    <source>
        <dbReference type="ARBA" id="ARBA00022617"/>
    </source>
</evidence>
<protein>
    <recommendedName>
        <fullName evidence="6">Cytochrome c domain-containing protein</fullName>
    </recommendedName>
</protein>
<dbReference type="InterPro" id="IPR036909">
    <property type="entry name" value="Cyt_c-like_dom_sf"/>
</dbReference>
<name>A0A916UE97_9SPHI</name>
<keyword evidence="5" id="KW-0472">Membrane</keyword>
<proteinExistence type="predicted"/>
<evidence type="ECO:0000313" key="7">
    <source>
        <dbReference type="EMBL" id="GGC69192.1"/>
    </source>
</evidence>
<dbReference type="RefSeq" id="WP_188627073.1">
    <property type="nucleotide sequence ID" value="NZ_BMIL01000007.1"/>
</dbReference>
<keyword evidence="8" id="KW-1185">Reference proteome</keyword>
<evidence type="ECO:0000256" key="2">
    <source>
        <dbReference type="ARBA" id="ARBA00022723"/>
    </source>
</evidence>
<evidence type="ECO:0000256" key="4">
    <source>
        <dbReference type="PROSITE-ProRule" id="PRU00433"/>
    </source>
</evidence>
<feature type="transmembrane region" description="Helical" evidence="5">
    <location>
        <begin position="12"/>
        <end position="29"/>
    </location>
</feature>
<evidence type="ECO:0000256" key="3">
    <source>
        <dbReference type="ARBA" id="ARBA00023004"/>
    </source>
</evidence>
<dbReference type="AlphaFoldDB" id="A0A916UE97"/>
<evidence type="ECO:0000259" key="6">
    <source>
        <dbReference type="PROSITE" id="PS51007"/>
    </source>
</evidence>
<dbReference type="SUPFAM" id="SSF46626">
    <property type="entry name" value="Cytochrome c"/>
    <property type="match status" value="1"/>
</dbReference>
<reference evidence="7" key="1">
    <citation type="journal article" date="2014" name="Int. J. Syst. Evol. Microbiol.">
        <title>Complete genome sequence of Corynebacterium casei LMG S-19264T (=DSM 44701T), isolated from a smear-ripened cheese.</title>
        <authorList>
            <consortium name="US DOE Joint Genome Institute (JGI-PGF)"/>
            <person name="Walter F."/>
            <person name="Albersmeier A."/>
            <person name="Kalinowski J."/>
            <person name="Ruckert C."/>
        </authorList>
    </citation>
    <scope>NUCLEOTIDE SEQUENCE</scope>
    <source>
        <strain evidence="7">CGMCC 1.15343</strain>
    </source>
</reference>
<dbReference type="EMBL" id="BMIL01000007">
    <property type="protein sequence ID" value="GGC69192.1"/>
    <property type="molecule type" value="Genomic_DNA"/>
</dbReference>
<dbReference type="Pfam" id="PF13442">
    <property type="entry name" value="Cytochrome_CBB3"/>
    <property type="match status" value="1"/>
</dbReference>
<dbReference type="InterPro" id="IPR009056">
    <property type="entry name" value="Cyt_c-like_dom"/>
</dbReference>
<dbReference type="PROSITE" id="PS51257">
    <property type="entry name" value="PROKAR_LIPOPROTEIN"/>
    <property type="match status" value="1"/>
</dbReference>
<accession>A0A916UE97</accession>